<keyword evidence="2" id="KW-1185">Reference proteome</keyword>
<gene>
    <name evidence="1" type="ORF">CSW64_03035</name>
</gene>
<reference evidence="1 2" key="1">
    <citation type="submission" date="2017-10" db="EMBL/GenBank/DDBJ databases">
        <title>Genome sequence of Caulobacter mirabilis FWC38.</title>
        <authorList>
            <person name="Fiebig A."/>
            <person name="Crosson S."/>
        </authorList>
    </citation>
    <scope>NUCLEOTIDE SEQUENCE [LARGE SCALE GENOMIC DNA]</scope>
    <source>
        <strain evidence="1 2">FWC 38</strain>
    </source>
</reference>
<protein>
    <submittedName>
        <fullName evidence="1">Protein imuA</fullName>
    </submittedName>
</protein>
<proteinExistence type="predicted"/>
<dbReference type="AlphaFoldDB" id="A0A2D2B3L0"/>
<dbReference type="Proteomes" id="UP000228945">
    <property type="component" value="Chromosome"/>
</dbReference>
<dbReference type="InterPro" id="IPR017026">
    <property type="entry name" value="ImuA"/>
</dbReference>
<sequence length="259" mass="27131">MPGSRQARLTALKGQVAALEAGTRTPTSVLPFGDPRVDDCLPGGGLPLGRWHELASAGMEIETGAVAAGFAAMLARSMAGQGAVIWVMRRDDLYAPGLAGLGLSASRLIQVKTPDEVQTLMALEDALGSAGVAAVIGEVEDVDLTAGRRLQLACERHGATGLVIRRRPWGGTGRKPDTGSAAATRWRVSAAPSDPVGEPGLGPPRWRAALERSRGGRPGEWIFEGRQEADHDAHPLRVVSGLADHGLDAANDLPVRRRA</sequence>
<dbReference type="EMBL" id="CP024201">
    <property type="protein sequence ID" value="ATQ44852.1"/>
    <property type="molecule type" value="Genomic_DNA"/>
</dbReference>
<dbReference type="PIRSF" id="PIRSF034285">
    <property type="entry name" value="UCP034285"/>
    <property type="match status" value="1"/>
</dbReference>
<accession>A0A2D2B3L0</accession>
<evidence type="ECO:0000313" key="1">
    <source>
        <dbReference type="EMBL" id="ATQ44852.1"/>
    </source>
</evidence>
<dbReference type="OrthoDB" id="7202530at2"/>
<dbReference type="SUPFAM" id="SSF52540">
    <property type="entry name" value="P-loop containing nucleoside triphosphate hydrolases"/>
    <property type="match status" value="1"/>
</dbReference>
<organism evidence="1 2">
    <name type="scientific">Caulobacter mirabilis</name>
    <dbReference type="NCBI Taxonomy" id="69666"/>
    <lineage>
        <taxon>Bacteria</taxon>
        <taxon>Pseudomonadati</taxon>
        <taxon>Pseudomonadota</taxon>
        <taxon>Alphaproteobacteria</taxon>
        <taxon>Caulobacterales</taxon>
        <taxon>Caulobacteraceae</taxon>
        <taxon>Caulobacter</taxon>
    </lineage>
</organism>
<dbReference type="InterPro" id="IPR027417">
    <property type="entry name" value="P-loop_NTPase"/>
</dbReference>
<dbReference type="Gene3D" id="3.40.50.300">
    <property type="entry name" value="P-loop containing nucleotide triphosphate hydrolases"/>
    <property type="match status" value="1"/>
</dbReference>
<name>A0A2D2B3L0_9CAUL</name>
<evidence type="ECO:0000313" key="2">
    <source>
        <dbReference type="Proteomes" id="UP000228945"/>
    </source>
</evidence>
<dbReference type="KEGG" id="cmb:CSW64_03035"/>
<dbReference type="RefSeq" id="WP_099624089.1">
    <property type="nucleotide sequence ID" value="NZ_CP024201.1"/>
</dbReference>